<evidence type="ECO:0000256" key="1">
    <source>
        <dbReference type="SAM" id="MobiDB-lite"/>
    </source>
</evidence>
<dbReference type="AlphaFoldDB" id="A0AAN8S954"/>
<comment type="caution">
    <text evidence="2">The sequence shown here is derived from an EMBL/GenBank/DDBJ whole genome shotgun (WGS) entry which is preliminary data.</text>
</comment>
<name>A0AAN8S954_POLSC</name>
<accession>A0AAN8S954</accession>
<gene>
    <name evidence="2" type="ORF">RUM43_002123</name>
</gene>
<feature type="region of interest" description="Disordered" evidence="1">
    <location>
        <begin position="62"/>
        <end position="84"/>
    </location>
</feature>
<organism evidence="2 3">
    <name type="scientific">Polyplax serrata</name>
    <name type="common">Common mouse louse</name>
    <dbReference type="NCBI Taxonomy" id="468196"/>
    <lineage>
        <taxon>Eukaryota</taxon>
        <taxon>Metazoa</taxon>
        <taxon>Ecdysozoa</taxon>
        <taxon>Arthropoda</taxon>
        <taxon>Hexapoda</taxon>
        <taxon>Insecta</taxon>
        <taxon>Pterygota</taxon>
        <taxon>Neoptera</taxon>
        <taxon>Paraneoptera</taxon>
        <taxon>Psocodea</taxon>
        <taxon>Troctomorpha</taxon>
        <taxon>Phthiraptera</taxon>
        <taxon>Anoplura</taxon>
        <taxon>Polyplacidae</taxon>
        <taxon>Polyplax</taxon>
    </lineage>
</organism>
<reference evidence="2 3" key="1">
    <citation type="submission" date="2023-10" db="EMBL/GenBank/DDBJ databases">
        <title>Genomes of two closely related lineages of the louse Polyplax serrata with different host specificities.</title>
        <authorList>
            <person name="Martinu J."/>
            <person name="Tarabai H."/>
            <person name="Stefka J."/>
            <person name="Hypsa V."/>
        </authorList>
    </citation>
    <scope>NUCLEOTIDE SEQUENCE [LARGE SCALE GENOMIC DNA]</scope>
    <source>
        <strain evidence="2">HR10_N</strain>
    </source>
</reference>
<sequence length="84" mass="9679">MTVLPLSCPAVSFPNDPGNGRRQEMINKPRKKAILRLFTLAMGRLPEKLHSIKLDFRDESGESSSLRRHTFGWQQFSQPQKEKL</sequence>
<proteinExistence type="predicted"/>
<evidence type="ECO:0000313" key="2">
    <source>
        <dbReference type="EMBL" id="KAK6628311.1"/>
    </source>
</evidence>
<evidence type="ECO:0000313" key="3">
    <source>
        <dbReference type="Proteomes" id="UP001372834"/>
    </source>
</evidence>
<feature type="compositionally biased region" description="Polar residues" evidence="1">
    <location>
        <begin position="72"/>
        <end position="84"/>
    </location>
</feature>
<dbReference type="Proteomes" id="UP001372834">
    <property type="component" value="Unassembled WGS sequence"/>
</dbReference>
<dbReference type="EMBL" id="JAWJWE010000036">
    <property type="protein sequence ID" value="KAK6628311.1"/>
    <property type="molecule type" value="Genomic_DNA"/>
</dbReference>
<protein>
    <submittedName>
        <fullName evidence="2">Uncharacterized protein</fullName>
    </submittedName>
</protein>